<accession>A0A0L0SXP5</accession>
<feature type="region of interest" description="Disordered" evidence="10">
    <location>
        <begin position="1054"/>
        <end position="1092"/>
    </location>
</feature>
<feature type="compositionally biased region" description="Low complexity" evidence="10">
    <location>
        <begin position="155"/>
        <end position="165"/>
    </location>
</feature>
<feature type="region of interest" description="Disordered" evidence="10">
    <location>
        <begin position="1"/>
        <end position="23"/>
    </location>
</feature>
<protein>
    <recommendedName>
        <fullName evidence="3">Centrosomal protein of 70 kDa</fullName>
    </recommendedName>
</protein>
<name>A0A0L0SXP5_ALLM3</name>
<feature type="region of interest" description="Disordered" evidence="10">
    <location>
        <begin position="973"/>
        <end position="1011"/>
    </location>
</feature>
<gene>
    <name evidence="11" type="ORF">AMAG_12346</name>
</gene>
<evidence type="ECO:0000256" key="9">
    <source>
        <dbReference type="SAM" id="Coils"/>
    </source>
</evidence>
<feature type="region of interest" description="Disordered" evidence="10">
    <location>
        <begin position="683"/>
        <end position="707"/>
    </location>
</feature>
<dbReference type="GO" id="GO:0060271">
    <property type="term" value="P:cilium assembly"/>
    <property type="evidence" value="ECO:0007669"/>
    <property type="project" value="InterPro"/>
</dbReference>
<reference evidence="12" key="2">
    <citation type="submission" date="2009-11" db="EMBL/GenBank/DDBJ databases">
        <title>The Genome Sequence of Allomyces macrogynus strain ATCC 38327.</title>
        <authorList>
            <consortium name="The Broad Institute Genome Sequencing Platform"/>
            <person name="Russ C."/>
            <person name="Cuomo C."/>
            <person name="Shea T."/>
            <person name="Young S.K."/>
            <person name="Zeng Q."/>
            <person name="Koehrsen M."/>
            <person name="Haas B."/>
            <person name="Borodovsky M."/>
            <person name="Guigo R."/>
            <person name="Alvarado L."/>
            <person name="Berlin A."/>
            <person name="Borenstein D."/>
            <person name="Chen Z."/>
            <person name="Engels R."/>
            <person name="Freedman E."/>
            <person name="Gellesch M."/>
            <person name="Goldberg J."/>
            <person name="Griggs A."/>
            <person name="Gujja S."/>
            <person name="Heiman D."/>
            <person name="Hepburn T."/>
            <person name="Howarth C."/>
            <person name="Jen D."/>
            <person name="Larson L."/>
            <person name="Lewis B."/>
            <person name="Mehta T."/>
            <person name="Park D."/>
            <person name="Pearson M."/>
            <person name="Roberts A."/>
            <person name="Saif S."/>
            <person name="Shenoy N."/>
            <person name="Sisk P."/>
            <person name="Stolte C."/>
            <person name="Sykes S."/>
            <person name="Walk T."/>
            <person name="White J."/>
            <person name="Yandava C."/>
            <person name="Burger G."/>
            <person name="Gray M.W."/>
            <person name="Holland P.W.H."/>
            <person name="King N."/>
            <person name="Lang F.B.F."/>
            <person name="Roger A.J."/>
            <person name="Ruiz-Trillo I."/>
            <person name="Lander E."/>
            <person name="Nusbaum C."/>
        </authorList>
    </citation>
    <scope>NUCLEOTIDE SEQUENCE [LARGE SCALE GENOMIC DNA]</scope>
    <source>
        <strain evidence="12">ATCC 38327</strain>
    </source>
</reference>
<dbReference type="PANTHER" id="PTHR14594">
    <property type="entry name" value="CENTROSOMAL PROTEIN OF 70 KDA"/>
    <property type="match status" value="1"/>
</dbReference>
<dbReference type="AlphaFoldDB" id="A0A0L0SXP5"/>
<dbReference type="OMA" id="YTEFHIP"/>
<evidence type="ECO:0000256" key="5">
    <source>
        <dbReference type="ARBA" id="ARBA00022803"/>
    </source>
</evidence>
<evidence type="ECO:0000256" key="3">
    <source>
        <dbReference type="ARBA" id="ARBA00018408"/>
    </source>
</evidence>
<evidence type="ECO:0000256" key="10">
    <source>
        <dbReference type="SAM" id="MobiDB-lite"/>
    </source>
</evidence>
<feature type="compositionally biased region" description="Basic and acidic residues" evidence="10">
    <location>
        <begin position="293"/>
        <end position="317"/>
    </location>
</feature>
<dbReference type="PANTHER" id="PTHR14594:SF1">
    <property type="entry name" value="CENTROSOMAL PROTEIN OF 70 KDA"/>
    <property type="match status" value="1"/>
</dbReference>
<feature type="compositionally biased region" description="Pro residues" evidence="10">
    <location>
        <begin position="178"/>
        <end position="188"/>
    </location>
</feature>
<feature type="compositionally biased region" description="Low complexity" evidence="10">
    <location>
        <begin position="352"/>
        <end position="395"/>
    </location>
</feature>
<dbReference type="eggNOG" id="ENOG502RC83">
    <property type="taxonomic scope" value="Eukaryota"/>
</dbReference>
<feature type="compositionally biased region" description="Polar residues" evidence="10">
    <location>
        <begin position="255"/>
        <end position="265"/>
    </location>
</feature>
<evidence type="ECO:0000313" key="12">
    <source>
        <dbReference type="Proteomes" id="UP000054350"/>
    </source>
</evidence>
<keyword evidence="6 9" id="KW-0175">Coiled coil</keyword>
<comment type="subunit">
    <text evidence="2">Directly interacts with tubulin-gamma; this interaction determines centrosomal localization.</text>
</comment>
<dbReference type="GO" id="GO:0070507">
    <property type="term" value="P:regulation of microtubule cytoskeleton organization"/>
    <property type="evidence" value="ECO:0007669"/>
    <property type="project" value="InterPro"/>
</dbReference>
<keyword evidence="5" id="KW-0802">TPR repeat</keyword>
<dbReference type="EMBL" id="GG745352">
    <property type="protein sequence ID" value="KNE67282.1"/>
    <property type="molecule type" value="Genomic_DNA"/>
</dbReference>
<evidence type="ECO:0000256" key="8">
    <source>
        <dbReference type="ARBA" id="ARBA00025273"/>
    </source>
</evidence>
<dbReference type="GO" id="GO:0005815">
    <property type="term" value="C:microtubule organizing center"/>
    <property type="evidence" value="ECO:0007669"/>
    <property type="project" value="TreeGrafter"/>
</dbReference>
<evidence type="ECO:0000313" key="11">
    <source>
        <dbReference type="EMBL" id="KNE67282.1"/>
    </source>
</evidence>
<feature type="compositionally biased region" description="Basic and acidic residues" evidence="10">
    <location>
        <begin position="973"/>
        <end position="982"/>
    </location>
</feature>
<evidence type="ECO:0000256" key="7">
    <source>
        <dbReference type="ARBA" id="ARBA00023212"/>
    </source>
</evidence>
<dbReference type="GO" id="GO:0043015">
    <property type="term" value="F:gamma-tubulin binding"/>
    <property type="evidence" value="ECO:0007669"/>
    <property type="project" value="InterPro"/>
</dbReference>
<reference evidence="11 12" key="1">
    <citation type="submission" date="2009-11" db="EMBL/GenBank/DDBJ databases">
        <title>Annotation of Allomyces macrogynus ATCC 38327.</title>
        <authorList>
            <consortium name="The Broad Institute Genome Sequencing Platform"/>
            <person name="Russ C."/>
            <person name="Cuomo C."/>
            <person name="Burger G."/>
            <person name="Gray M.W."/>
            <person name="Holland P.W.H."/>
            <person name="King N."/>
            <person name="Lang F.B.F."/>
            <person name="Roger A.J."/>
            <person name="Ruiz-Trillo I."/>
            <person name="Young S.K."/>
            <person name="Zeng Q."/>
            <person name="Gargeya S."/>
            <person name="Fitzgerald M."/>
            <person name="Haas B."/>
            <person name="Abouelleil A."/>
            <person name="Alvarado L."/>
            <person name="Arachchi H.M."/>
            <person name="Berlin A."/>
            <person name="Chapman S.B."/>
            <person name="Gearin G."/>
            <person name="Goldberg J."/>
            <person name="Griggs A."/>
            <person name="Gujja S."/>
            <person name="Hansen M."/>
            <person name="Heiman D."/>
            <person name="Howarth C."/>
            <person name="Larimer J."/>
            <person name="Lui A."/>
            <person name="MacDonald P.J.P."/>
            <person name="McCowen C."/>
            <person name="Montmayeur A."/>
            <person name="Murphy C."/>
            <person name="Neiman D."/>
            <person name="Pearson M."/>
            <person name="Priest M."/>
            <person name="Roberts A."/>
            <person name="Saif S."/>
            <person name="Shea T."/>
            <person name="Sisk P."/>
            <person name="Stolte C."/>
            <person name="Sykes S."/>
            <person name="Wortman J."/>
            <person name="Nusbaum C."/>
            <person name="Birren B."/>
        </authorList>
    </citation>
    <scope>NUCLEOTIDE SEQUENCE [LARGE SCALE GENOMIC DNA]</scope>
    <source>
        <strain evidence="11 12">ATCC 38327</strain>
    </source>
</reference>
<evidence type="ECO:0000256" key="6">
    <source>
        <dbReference type="ARBA" id="ARBA00023054"/>
    </source>
</evidence>
<feature type="region of interest" description="Disordered" evidence="10">
    <location>
        <begin position="784"/>
        <end position="803"/>
    </location>
</feature>
<sequence>MAPPPTNASIFSPGGESDLADSVFSTPRPLLENTAIHTADAVKYLLHGPAPGGAEPSIDYAALRLALDREEVEYRSYGTRSPSPSPKTPDHLKSQRAPRPAWDAEEEERQRRDQQTRFGQPHQQLPPSTPAAARQPSPFRPAALRNFPDIPADTPSRSPSPAAPSFMNRTDGPFASFRPPPLRSPAPPTTVEDMSTTIRQRDILAAAAAAQRGPPARSPPLRSPSPTAARPTSPPSTGPLPDPNPPYTEFHIPSPGTSSPESAQSRVHRHRVPSTHPSSTASTAARSSPIMPELRRAANRAARERARSTSTRGEDLSSSHPSSVLPEVPYPVLRKRVHRTAAATERGRTVMAESAVSSEASGAPSVSSIPSSAMSRSVSSVTTPSSSSFTTSSRATRSRHRAAAAASRSRALRELSEFMQSTGLPPLPPNVVDAKLPEGVQVSLDHAIPHVMNEFNRRGDLIRELVQRLSKEEEEEIAQRRVRDAVKAAGGGDTTQIDRILGAQKGGSKNHVEDLRIKYEQVRAQAERDAAEAQALRDELETVTTKSAAQQRRAEQSFQTVSAQFRKPGHGALDQVTTEVVDVYERKVDGLQQEIKNLRDQVRRMTRAGVGHSPTPPTPPMLDEVPAPPDQFLRLKHTLEQQIGLLQKKIDEQQKVIHRVEEERDLLKLQLVNFEKIKTIAGPQRAERDLPHAPPAPPTGGSTRDRIRRDKLHFQLKLYEIDAMPAEQCRDVLKDVCIRLHVKDVHTVVDALEEVAKVVHMVPKMQQYIRQVDELVWRRPLVDQAGKNGNRKPKAAKKSADPQGIHAVRDTYRVLQFWAQELEALDHARTYRTRLFQLLGVDPDRLPGETSDEDAELMATEEIKRLLAFEKNTHRRETRQLATATGEGTSPEATYARVVSHFCNLFEVSTLADAFPKLNELFVFTTEVENGLRRLRDVLGVGEGVPVTPAAVLNRAADELLVRASDASFRVEDVEDGRDTDRVPVTFSAEEAKSRPPTGTPTVPSHSPLATSASAATSFMCAAAADRGRGNGPNDVLRDLEQLLDRVSHEEAEFMDEDADLELPSFLRRSPSPTRRGYGDDDDEDDLRVGGA</sequence>
<dbReference type="OrthoDB" id="2020926at2759"/>
<organism evidence="11 12">
    <name type="scientific">Allomyces macrogynus (strain ATCC 38327)</name>
    <name type="common">Allomyces javanicus var. macrogynus</name>
    <dbReference type="NCBI Taxonomy" id="578462"/>
    <lineage>
        <taxon>Eukaryota</taxon>
        <taxon>Fungi</taxon>
        <taxon>Fungi incertae sedis</taxon>
        <taxon>Blastocladiomycota</taxon>
        <taxon>Blastocladiomycetes</taxon>
        <taxon>Blastocladiales</taxon>
        <taxon>Blastocladiaceae</taxon>
        <taxon>Allomyces</taxon>
    </lineage>
</organism>
<keyword evidence="7" id="KW-0206">Cytoskeleton</keyword>
<evidence type="ECO:0000256" key="4">
    <source>
        <dbReference type="ARBA" id="ARBA00022490"/>
    </source>
</evidence>
<comment type="function">
    <text evidence="8">Plays a role in the organization of both preexisting and nascent microtubules in interphase cells. During mitosis, required for the organization and orientation of the mitotic spindle.</text>
</comment>
<feature type="coiled-coil region" evidence="9">
    <location>
        <begin position="636"/>
        <end position="677"/>
    </location>
</feature>
<dbReference type="VEuPathDB" id="FungiDB:AMAG_12346"/>
<feature type="compositionally biased region" description="Low complexity" evidence="10">
    <location>
        <begin position="274"/>
        <end position="289"/>
    </location>
</feature>
<keyword evidence="4" id="KW-0963">Cytoplasm</keyword>
<feature type="region of interest" description="Disordered" evidence="10">
    <location>
        <begin position="73"/>
        <end position="408"/>
    </location>
</feature>
<feature type="coiled-coil region" evidence="9">
    <location>
        <begin position="512"/>
        <end position="553"/>
    </location>
</feature>
<proteinExistence type="predicted"/>
<keyword evidence="12" id="KW-1185">Reference proteome</keyword>
<evidence type="ECO:0000256" key="1">
    <source>
        <dbReference type="ARBA" id="ARBA00004300"/>
    </source>
</evidence>
<feature type="coiled-coil region" evidence="9">
    <location>
        <begin position="581"/>
        <end position="608"/>
    </location>
</feature>
<comment type="subcellular location">
    <subcellularLocation>
        <location evidence="1">Cytoplasm</location>
        <location evidence="1">Cytoskeleton</location>
        <location evidence="1">Microtubule organizing center</location>
        <location evidence="1">Centrosome</location>
    </subcellularLocation>
</comment>
<dbReference type="Proteomes" id="UP000054350">
    <property type="component" value="Unassembled WGS sequence"/>
</dbReference>
<dbReference type="InterPro" id="IPR037692">
    <property type="entry name" value="CEP70"/>
</dbReference>
<dbReference type="STRING" id="578462.A0A0L0SXP5"/>
<feature type="compositionally biased region" description="Pro residues" evidence="10">
    <location>
        <begin position="232"/>
        <end position="246"/>
    </location>
</feature>
<evidence type="ECO:0000256" key="2">
    <source>
        <dbReference type="ARBA" id="ARBA00011832"/>
    </source>
</evidence>